<evidence type="ECO:0000256" key="4">
    <source>
        <dbReference type="ARBA" id="ARBA00013204"/>
    </source>
</evidence>
<dbReference type="NCBIfam" id="TIGR01252">
    <property type="entry name" value="acetolac_decarb"/>
    <property type="match status" value="1"/>
</dbReference>
<name>A0A6J7GQP1_9ZZZZ</name>
<dbReference type="AlphaFoldDB" id="A0A6J7GQP1"/>
<keyword evidence="7" id="KW-0005">Acetoin biosynthesis</keyword>
<protein>
    <recommendedName>
        <fullName evidence="5">Alpha-acetolactate decarboxylase</fullName>
        <ecNumber evidence="4">4.1.1.5</ecNumber>
    </recommendedName>
</protein>
<proteinExistence type="inferred from homology"/>
<dbReference type="EMBL" id="CAFBMB010000115">
    <property type="protein sequence ID" value="CAB4906603.1"/>
    <property type="molecule type" value="Genomic_DNA"/>
</dbReference>
<dbReference type="PANTHER" id="PTHR35524:SF1">
    <property type="entry name" value="ALPHA-ACETOLACTATE DECARBOXYLASE"/>
    <property type="match status" value="1"/>
</dbReference>
<evidence type="ECO:0000256" key="2">
    <source>
        <dbReference type="ARBA" id="ARBA00005170"/>
    </source>
</evidence>
<keyword evidence="8" id="KW-0456">Lyase</keyword>
<dbReference type="Gene3D" id="3.30.1330.80">
    <property type="entry name" value="Hypothetical protein, similar to alpha- acetolactate decarboxylase, domain 2"/>
    <property type="match status" value="2"/>
</dbReference>
<evidence type="ECO:0000313" key="9">
    <source>
        <dbReference type="EMBL" id="CAB4906603.1"/>
    </source>
</evidence>
<dbReference type="PIRSF" id="PIRSF001332">
    <property type="entry name" value="Acetolac_decarb"/>
    <property type="match status" value="1"/>
</dbReference>
<reference evidence="9" key="1">
    <citation type="submission" date="2020-05" db="EMBL/GenBank/DDBJ databases">
        <authorList>
            <person name="Chiriac C."/>
            <person name="Salcher M."/>
            <person name="Ghai R."/>
            <person name="Kavagutti S V."/>
        </authorList>
    </citation>
    <scope>NUCLEOTIDE SEQUENCE</scope>
</reference>
<dbReference type="InterPro" id="IPR005128">
    <property type="entry name" value="Acetolactate_a_deCO2ase"/>
</dbReference>
<gene>
    <name evidence="9" type="ORF">UFOPK3516_01226</name>
</gene>
<evidence type="ECO:0000256" key="3">
    <source>
        <dbReference type="ARBA" id="ARBA00007106"/>
    </source>
</evidence>
<dbReference type="PANTHER" id="PTHR35524">
    <property type="entry name" value="ALPHA-ACETOLACTATE DECARBOXYLASE"/>
    <property type="match status" value="1"/>
</dbReference>
<comment type="catalytic activity">
    <reaction evidence="1">
        <text>(2S)-2-acetolactate + H(+) = (R)-acetoin + CO2</text>
        <dbReference type="Rhea" id="RHEA:21580"/>
        <dbReference type="ChEBI" id="CHEBI:15378"/>
        <dbReference type="ChEBI" id="CHEBI:15686"/>
        <dbReference type="ChEBI" id="CHEBI:16526"/>
        <dbReference type="ChEBI" id="CHEBI:58476"/>
        <dbReference type="EC" id="4.1.1.5"/>
    </reaction>
</comment>
<dbReference type="GO" id="GO:0047605">
    <property type="term" value="F:acetolactate decarboxylase activity"/>
    <property type="evidence" value="ECO:0007669"/>
    <property type="project" value="UniProtKB-EC"/>
</dbReference>
<organism evidence="9">
    <name type="scientific">freshwater metagenome</name>
    <dbReference type="NCBI Taxonomy" id="449393"/>
    <lineage>
        <taxon>unclassified sequences</taxon>
        <taxon>metagenomes</taxon>
        <taxon>ecological metagenomes</taxon>
    </lineage>
</organism>
<dbReference type="UniPathway" id="UPA00626">
    <property type="reaction ID" value="UER00678"/>
</dbReference>
<keyword evidence="6" id="KW-0210">Decarboxylase</keyword>
<dbReference type="CDD" id="cd17299">
    <property type="entry name" value="acetolactate_decarboxylase"/>
    <property type="match status" value="1"/>
</dbReference>
<dbReference type="SUPFAM" id="SSF117856">
    <property type="entry name" value="AF0104/ALDC/Ptd012-like"/>
    <property type="match status" value="1"/>
</dbReference>
<comment type="similarity">
    <text evidence="3">Belongs to the alpha-acetolactate decarboxylase family.</text>
</comment>
<comment type="pathway">
    <text evidence="2">Polyol metabolism; (R,R)-butane-2,3-diol biosynthesis; (R,R)-butane-2,3-diol from pyruvate: step 2/3.</text>
</comment>
<evidence type="ECO:0000256" key="5">
    <source>
        <dbReference type="ARBA" id="ARBA00020164"/>
    </source>
</evidence>
<accession>A0A6J7GQP1</accession>
<sequence length="229" mass="25203">MGALLDGIYDGDCTVKHLLTRGDFGVGTFNALDGEMLIHEGVCYRLASDGSVGPSRLTDKTPFAVVTTFVAHARVNLAETHTRDDIADLLVEMTPSDNYLYAFSIRGEFESVRTRTVARQAKPYRRLIEVTKGEPAHTFESIAGHIVGFRTPVFQQGIGIAGDHAHFIDDALMRGGHVLDYILRRGVVEVCVGTDLHLELPTTVDFERADLDDDPYERDAEVAATENHS</sequence>
<dbReference type="GO" id="GO:0045151">
    <property type="term" value="P:acetoin biosynthetic process"/>
    <property type="evidence" value="ECO:0007669"/>
    <property type="project" value="UniProtKB-KW"/>
</dbReference>
<dbReference type="EC" id="4.1.1.5" evidence="4"/>
<evidence type="ECO:0000256" key="7">
    <source>
        <dbReference type="ARBA" id="ARBA00023061"/>
    </source>
</evidence>
<evidence type="ECO:0000256" key="6">
    <source>
        <dbReference type="ARBA" id="ARBA00022793"/>
    </source>
</evidence>
<dbReference type="Pfam" id="PF03306">
    <property type="entry name" value="AAL_decarboxy"/>
    <property type="match status" value="1"/>
</dbReference>
<evidence type="ECO:0000256" key="1">
    <source>
        <dbReference type="ARBA" id="ARBA00001784"/>
    </source>
</evidence>
<evidence type="ECO:0000256" key="8">
    <source>
        <dbReference type="ARBA" id="ARBA00023239"/>
    </source>
</evidence>